<dbReference type="OrthoDB" id="5881494at2759"/>
<dbReference type="Proteomes" id="UP000050761">
    <property type="component" value="Unassembled WGS sequence"/>
</dbReference>
<dbReference type="WBParaSite" id="HPBE_0000119001-mRNA-1">
    <property type="protein sequence ID" value="HPBE_0000119001-mRNA-1"/>
    <property type="gene ID" value="HPBE_0000119001"/>
</dbReference>
<name>A0A183F4U8_HELPZ</name>
<gene>
    <name evidence="2" type="ORF">HPBE_LOCUS1191</name>
</gene>
<organism evidence="3 4">
    <name type="scientific">Heligmosomoides polygyrus</name>
    <name type="common">Parasitic roundworm</name>
    <dbReference type="NCBI Taxonomy" id="6339"/>
    <lineage>
        <taxon>Eukaryota</taxon>
        <taxon>Metazoa</taxon>
        <taxon>Ecdysozoa</taxon>
        <taxon>Nematoda</taxon>
        <taxon>Chromadorea</taxon>
        <taxon>Rhabditida</taxon>
        <taxon>Rhabditina</taxon>
        <taxon>Rhabditomorpha</taxon>
        <taxon>Strongyloidea</taxon>
        <taxon>Heligmosomidae</taxon>
        <taxon>Heligmosomoides</taxon>
    </lineage>
</organism>
<accession>A0A183F4U8</accession>
<protein>
    <submittedName>
        <fullName evidence="4">DUF3475 domain-containing protein</fullName>
    </submittedName>
</protein>
<sequence length="136" mass="15483">MNADLVYTLCSYLDLGSLLALAAADTILSPLVRKYMEKKKMEVELTLYYREESDVLPKPVWNEVSSRVLDIYGIIITQKDCSAISEDAYALLTKITTYCLEISFHSRSEARKVLRAITLRPRSDVTLFENARGPDR</sequence>
<feature type="transmembrane region" description="Helical" evidence="1">
    <location>
        <begin position="12"/>
        <end position="32"/>
    </location>
</feature>
<evidence type="ECO:0000256" key="1">
    <source>
        <dbReference type="SAM" id="Phobius"/>
    </source>
</evidence>
<proteinExistence type="predicted"/>
<reference evidence="2 3" key="1">
    <citation type="submission" date="2018-11" db="EMBL/GenBank/DDBJ databases">
        <authorList>
            <consortium name="Pathogen Informatics"/>
        </authorList>
    </citation>
    <scope>NUCLEOTIDE SEQUENCE [LARGE SCALE GENOMIC DNA]</scope>
</reference>
<reference evidence="4" key="2">
    <citation type="submission" date="2019-09" db="UniProtKB">
        <authorList>
            <consortium name="WormBaseParasite"/>
        </authorList>
    </citation>
    <scope>IDENTIFICATION</scope>
</reference>
<keyword evidence="1" id="KW-1133">Transmembrane helix</keyword>
<accession>A0A3P7UFG3</accession>
<keyword evidence="1" id="KW-0812">Transmembrane</keyword>
<dbReference type="AlphaFoldDB" id="A0A183F4U8"/>
<evidence type="ECO:0000313" key="4">
    <source>
        <dbReference type="WBParaSite" id="HPBE_0000119001-mRNA-1"/>
    </source>
</evidence>
<keyword evidence="3" id="KW-1185">Reference proteome</keyword>
<keyword evidence="1" id="KW-0472">Membrane</keyword>
<evidence type="ECO:0000313" key="3">
    <source>
        <dbReference type="Proteomes" id="UP000050761"/>
    </source>
</evidence>
<evidence type="ECO:0000313" key="2">
    <source>
        <dbReference type="EMBL" id="VDO19573.1"/>
    </source>
</evidence>
<dbReference type="EMBL" id="UZAH01001201">
    <property type="protein sequence ID" value="VDO19573.1"/>
    <property type="molecule type" value="Genomic_DNA"/>
</dbReference>